<dbReference type="AlphaFoldDB" id="A0A3A9K6N3"/>
<gene>
    <name evidence="1" type="ORF">CR203_18095</name>
</gene>
<comment type="caution">
    <text evidence="1">The sequence shown here is derived from an EMBL/GenBank/DDBJ whole genome shotgun (WGS) entry which is preliminary data.</text>
</comment>
<sequence>MRSMINTNQQDTTSPSASGYDLLRHDLLPELLGEDEEKILYWAGKALARKKIKENEKIETTHFFHNAHWGSLQPVKEKKNERIYEVVAPHMSNDRPFSLEAGFLAQIVEIEKGVIAESYYEVKKKKPFTVQITVRWDRKDPSPLTKNE</sequence>
<evidence type="ECO:0008006" key="3">
    <source>
        <dbReference type="Google" id="ProtNLM"/>
    </source>
</evidence>
<reference evidence="1 2" key="1">
    <citation type="submission" date="2017-10" db="EMBL/GenBank/DDBJ databases">
        <title>Bacillus sp. nov., a halophilic bacterium isolated from a Keqin Lake.</title>
        <authorList>
            <person name="Wang H."/>
        </authorList>
    </citation>
    <scope>NUCLEOTIDE SEQUENCE [LARGE SCALE GENOMIC DNA]</scope>
    <source>
        <strain evidence="1 2">KCTC 13187</strain>
    </source>
</reference>
<dbReference type="Proteomes" id="UP000281498">
    <property type="component" value="Unassembled WGS sequence"/>
</dbReference>
<name>A0A3A9K6N3_9BACI</name>
<dbReference type="OrthoDB" id="2965348at2"/>
<dbReference type="EMBL" id="PDOE01000010">
    <property type="protein sequence ID" value="RKL65981.1"/>
    <property type="molecule type" value="Genomic_DNA"/>
</dbReference>
<evidence type="ECO:0000313" key="1">
    <source>
        <dbReference type="EMBL" id="RKL65981.1"/>
    </source>
</evidence>
<dbReference type="Gene3D" id="3.30.1380.20">
    <property type="entry name" value="Trafficking protein particle complex subunit 3"/>
    <property type="match status" value="1"/>
</dbReference>
<keyword evidence="2" id="KW-1185">Reference proteome</keyword>
<accession>A0A3A9K6N3</accession>
<dbReference type="InterPro" id="IPR024096">
    <property type="entry name" value="NO_sig/Golgi_transp_ligand-bd"/>
</dbReference>
<organism evidence="1 2">
    <name type="scientific">Salipaludibacillus neizhouensis</name>
    <dbReference type="NCBI Taxonomy" id="885475"/>
    <lineage>
        <taxon>Bacteria</taxon>
        <taxon>Bacillati</taxon>
        <taxon>Bacillota</taxon>
        <taxon>Bacilli</taxon>
        <taxon>Bacillales</taxon>
        <taxon>Bacillaceae</taxon>
    </lineage>
</organism>
<proteinExistence type="predicted"/>
<protein>
    <recommendedName>
        <fullName evidence="3">DUF2507 domain-containing protein</fullName>
    </recommendedName>
</protein>
<dbReference type="Pfam" id="PF10702">
    <property type="entry name" value="DUF2507"/>
    <property type="match status" value="1"/>
</dbReference>
<dbReference type="InterPro" id="IPR019642">
    <property type="entry name" value="DUF2507"/>
</dbReference>
<evidence type="ECO:0000313" key="2">
    <source>
        <dbReference type="Proteomes" id="UP000281498"/>
    </source>
</evidence>
<dbReference type="SUPFAM" id="SSF111126">
    <property type="entry name" value="Ligand-binding domain in the NO signalling and Golgi transport"/>
    <property type="match status" value="1"/>
</dbReference>